<protein>
    <recommendedName>
        <fullName evidence="3">Phosphotransferase family enzyme</fullName>
    </recommendedName>
</protein>
<name>A0ABV9HQ57_9MICO</name>
<dbReference type="SUPFAM" id="SSF56112">
    <property type="entry name" value="Protein kinase-like (PK-like)"/>
    <property type="match status" value="1"/>
</dbReference>
<proteinExistence type="predicted"/>
<evidence type="ECO:0000313" key="1">
    <source>
        <dbReference type="EMBL" id="MFC4631698.1"/>
    </source>
</evidence>
<sequence length="382" mass="40770">MHDTISLAEQALAAARELPAASLHLVDPVDLGGSERSRVLRCRVELDPRTRAERSGAAADLPATVIIKHFLSDAGGFTRESVGLDLCRRTPSLLARDEEHHLIVMSDLGTLPTLADLLLGDDHDAAWAGARTWARALGETAGASRDQVTEAEHRLVGVERWDADADLRNGVDRLLEAAAAAAAGSGTAAPTRAAIEAELAAALHLRTPGRSAIVSPTDTCPDNAVLGPDGWSFLDLEGTDVEHAAFAAAYAMLPFATCWCVFDPPPGLTDMLLTEFSAGLAEHAPDVVAEPGWSRAVRQACALYVVLVTGWLWLSTVEGRPYVGPAGLAPSYRQLMVSRWRWGALNLRDDFPQLAAAMGAAAGWALETWGPEVEMTGYRAFR</sequence>
<evidence type="ECO:0000313" key="2">
    <source>
        <dbReference type="Proteomes" id="UP001596011"/>
    </source>
</evidence>
<dbReference type="InterPro" id="IPR011009">
    <property type="entry name" value="Kinase-like_dom_sf"/>
</dbReference>
<evidence type="ECO:0008006" key="3">
    <source>
        <dbReference type="Google" id="ProtNLM"/>
    </source>
</evidence>
<dbReference type="Proteomes" id="UP001596011">
    <property type="component" value="Unassembled WGS sequence"/>
</dbReference>
<comment type="caution">
    <text evidence="1">The sequence shown here is derived from an EMBL/GenBank/DDBJ whole genome shotgun (WGS) entry which is preliminary data.</text>
</comment>
<dbReference type="EMBL" id="JBHSFI010000009">
    <property type="protein sequence ID" value="MFC4631698.1"/>
    <property type="molecule type" value="Genomic_DNA"/>
</dbReference>
<keyword evidence="2" id="KW-1185">Reference proteome</keyword>
<accession>A0ABV9HQ57</accession>
<reference evidence="2" key="1">
    <citation type="journal article" date="2019" name="Int. J. Syst. Evol. Microbiol.">
        <title>The Global Catalogue of Microorganisms (GCM) 10K type strain sequencing project: providing services to taxonomists for standard genome sequencing and annotation.</title>
        <authorList>
            <consortium name="The Broad Institute Genomics Platform"/>
            <consortium name="The Broad Institute Genome Sequencing Center for Infectious Disease"/>
            <person name="Wu L."/>
            <person name="Ma J."/>
        </authorList>
    </citation>
    <scope>NUCLEOTIDE SEQUENCE [LARGE SCALE GENOMIC DNA]</scope>
    <source>
        <strain evidence="2">CCUG 42722</strain>
    </source>
</reference>
<organism evidence="1 2">
    <name type="scientific">Promicromonospora alba</name>
    <dbReference type="NCBI Taxonomy" id="1616110"/>
    <lineage>
        <taxon>Bacteria</taxon>
        <taxon>Bacillati</taxon>
        <taxon>Actinomycetota</taxon>
        <taxon>Actinomycetes</taxon>
        <taxon>Micrococcales</taxon>
        <taxon>Promicromonosporaceae</taxon>
        <taxon>Promicromonospora</taxon>
    </lineage>
</organism>
<dbReference type="RefSeq" id="WP_377141426.1">
    <property type="nucleotide sequence ID" value="NZ_JBHSFI010000009.1"/>
</dbReference>
<gene>
    <name evidence="1" type="ORF">ACFO6V_25890</name>
</gene>